<comment type="caution">
    <text evidence="7">The sequence shown here is derived from an EMBL/GenBank/DDBJ whole genome shotgun (WGS) entry which is preliminary data.</text>
</comment>
<dbReference type="EMBL" id="SAWY01000009">
    <property type="protein sequence ID" value="TPH17198.1"/>
    <property type="molecule type" value="Genomic_DNA"/>
</dbReference>
<evidence type="ECO:0000259" key="3">
    <source>
        <dbReference type="Pfam" id="PF25876"/>
    </source>
</evidence>
<proteinExistence type="inferred from homology"/>
<sequence>MFKHSFKQVNIASALFVSFLSISLFSCGEAQEKVEMPAPAVSVYQISTEEIGSYREFVARTEASREANLRARVEGELLERHFREGTLVKEGQILLKIDPAEYKAALASAKADLNSKLSGEDNAVRNLKRAKELIEDGYISQSDFDRLTTEESQAKAGVKSARAALEKAELNLSYTTIKAPFTGRIGKVNYNVGNVVGPSSDALATLTLTDPMYVSFQVEESLYISYLQSHQKTRAAEDVELNISIRLPNNSEYPHEGQLDFADTSIEQGMGTVELRAVFDNPNGIILPGLFVTLIAESKQKETMALIPQASVQEGQQGKFVLVVDEQSTVKQRHVVLGRRINAMWVVEEGLKAGEKVIIEGLQKVRPGIEVQGIEKYVDAITGTISDEKPSDLPSSANE</sequence>
<dbReference type="Pfam" id="PF25944">
    <property type="entry name" value="Beta-barrel_RND"/>
    <property type="match status" value="1"/>
</dbReference>
<dbReference type="Pfam" id="PF25917">
    <property type="entry name" value="BSH_RND"/>
    <property type="match status" value="1"/>
</dbReference>
<dbReference type="PANTHER" id="PTHR30158">
    <property type="entry name" value="ACRA/E-RELATED COMPONENT OF DRUG EFFLUX TRANSPORTER"/>
    <property type="match status" value="1"/>
</dbReference>
<dbReference type="Proteomes" id="UP000315303">
    <property type="component" value="Unassembled WGS sequence"/>
</dbReference>
<dbReference type="InterPro" id="IPR058627">
    <property type="entry name" value="MdtA-like_C"/>
</dbReference>
<evidence type="ECO:0000259" key="6">
    <source>
        <dbReference type="Pfam" id="PF25967"/>
    </source>
</evidence>
<keyword evidence="8" id="KW-1185">Reference proteome</keyword>
<dbReference type="NCBIfam" id="TIGR01730">
    <property type="entry name" value="RND_mfp"/>
    <property type="match status" value="1"/>
</dbReference>
<dbReference type="Gene3D" id="2.40.50.100">
    <property type="match status" value="1"/>
</dbReference>
<dbReference type="Pfam" id="PF25967">
    <property type="entry name" value="RND-MFP_C"/>
    <property type="match status" value="1"/>
</dbReference>
<dbReference type="AlphaFoldDB" id="A0A502KZV9"/>
<dbReference type="RefSeq" id="WP_140602478.1">
    <property type="nucleotide sequence ID" value="NZ_SAWY01000009.1"/>
</dbReference>
<protein>
    <submittedName>
        <fullName evidence="7">Efflux RND transporter periplasmic adaptor subunit</fullName>
    </submittedName>
</protein>
<dbReference type="OrthoDB" id="9800613at2"/>
<feature type="domain" description="Multidrug resistance protein MdtA-like beta-barrel" evidence="5">
    <location>
        <begin position="211"/>
        <end position="293"/>
    </location>
</feature>
<comment type="similarity">
    <text evidence="2">Belongs to the membrane fusion protein (MFP) (TC 8.A.1) family.</text>
</comment>
<dbReference type="Pfam" id="PF25876">
    <property type="entry name" value="HH_MFP_RND"/>
    <property type="match status" value="1"/>
</dbReference>
<accession>A0A502KZV9</accession>
<evidence type="ECO:0000259" key="4">
    <source>
        <dbReference type="Pfam" id="PF25917"/>
    </source>
</evidence>
<evidence type="ECO:0000313" key="8">
    <source>
        <dbReference type="Proteomes" id="UP000315303"/>
    </source>
</evidence>
<evidence type="ECO:0000256" key="1">
    <source>
        <dbReference type="ARBA" id="ARBA00004519"/>
    </source>
</evidence>
<dbReference type="FunFam" id="2.40.420.20:FF:000001">
    <property type="entry name" value="Efflux RND transporter periplasmic adaptor subunit"/>
    <property type="match status" value="1"/>
</dbReference>
<dbReference type="PROSITE" id="PS51257">
    <property type="entry name" value="PROKAR_LIPOPROTEIN"/>
    <property type="match status" value="1"/>
</dbReference>
<dbReference type="GO" id="GO:0022857">
    <property type="term" value="F:transmembrane transporter activity"/>
    <property type="evidence" value="ECO:0007669"/>
    <property type="project" value="InterPro"/>
</dbReference>
<dbReference type="InterPro" id="IPR058625">
    <property type="entry name" value="MdtA-like_BSH"/>
</dbReference>
<reference evidence="7 8" key="1">
    <citation type="submission" date="2019-01" db="EMBL/GenBank/DDBJ databases">
        <title>Litorilituus lipolytica sp. nov., isolated from intertidal sand of the Yellow Sea in China.</title>
        <authorList>
            <person name="Liu A."/>
        </authorList>
    </citation>
    <scope>NUCLEOTIDE SEQUENCE [LARGE SCALE GENOMIC DNA]</scope>
    <source>
        <strain evidence="7 8">RZ04</strain>
    </source>
</reference>
<dbReference type="Gene3D" id="2.40.30.170">
    <property type="match status" value="1"/>
</dbReference>
<dbReference type="InterPro" id="IPR006143">
    <property type="entry name" value="RND_pump_MFP"/>
</dbReference>
<dbReference type="GO" id="GO:0046677">
    <property type="term" value="P:response to antibiotic"/>
    <property type="evidence" value="ECO:0007669"/>
    <property type="project" value="TreeGrafter"/>
</dbReference>
<comment type="subcellular location">
    <subcellularLocation>
        <location evidence="1">Cell inner membrane</location>
        <topology evidence="1">Lipid-anchor</topology>
    </subcellularLocation>
</comment>
<dbReference type="InterPro" id="IPR058626">
    <property type="entry name" value="MdtA-like_b-barrel"/>
</dbReference>
<feature type="domain" description="Multidrug resistance protein MdtA-like barrel-sandwich hybrid" evidence="4">
    <location>
        <begin position="65"/>
        <end position="197"/>
    </location>
</feature>
<gene>
    <name evidence="7" type="ORF">EPA86_05840</name>
</gene>
<dbReference type="Gene3D" id="1.10.287.470">
    <property type="entry name" value="Helix hairpin bin"/>
    <property type="match status" value="1"/>
</dbReference>
<dbReference type="Gene3D" id="2.40.420.20">
    <property type="match status" value="1"/>
</dbReference>
<dbReference type="GO" id="GO:0005886">
    <property type="term" value="C:plasma membrane"/>
    <property type="evidence" value="ECO:0007669"/>
    <property type="project" value="UniProtKB-SubCell"/>
</dbReference>
<evidence type="ECO:0000313" key="7">
    <source>
        <dbReference type="EMBL" id="TPH17198.1"/>
    </source>
</evidence>
<dbReference type="SUPFAM" id="SSF111369">
    <property type="entry name" value="HlyD-like secretion proteins"/>
    <property type="match status" value="1"/>
</dbReference>
<evidence type="ECO:0000259" key="5">
    <source>
        <dbReference type="Pfam" id="PF25944"/>
    </source>
</evidence>
<feature type="domain" description="Multidrug resistance protein MdtA-like alpha-helical hairpin" evidence="3">
    <location>
        <begin position="106"/>
        <end position="175"/>
    </location>
</feature>
<evidence type="ECO:0000256" key="2">
    <source>
        <dbReference type="ARBA" id="ARBA00009477"/>
    </source>
</evidence>
<organism evidence="7 8">
    <name type="scientific">Litorilituus lipolyticus</name>
    <dbReference type="NCBI Taxonomy" id="2491017"/>
    <lineage>
        <taxon>Bacteria</taxon>
        <taxon>Pseudomonadati</taxon>
        <taxon>Pseudomonadota</taxon>
        <taxon>Gammaproteobacteria</taxon>
        <taxon>Alteromonadales</taxon>
        <taxon>Colwelliaceae</taxon>
        <taxon>Litorilituus</taxon>
    </lineage>
</organism>
<feature type="domain" description="Multidrug resistance protein MdtA-like C-terminal permuted SH3" evidence="6">
    <location>
        <begin position="306"/>
        <end position="364"/>
    </location>
</feature>
<dbReference type="InterPro" id="IPR058624">
    <property type="entry name" value="MdtA-like_HH"/>
</dbReference>
<name>A0A502KZV9_9GAMM</name>